<dbReference type="EMBL" id="JAWDGP010004637">
    <property type="protein sequence ID" value="KAK3762824.1"/>
    <property type="molecule type" value="Genomic_DNA"/>
</dbReference>
<evidence type="ECO:0000313" key="2">
    <source>
        <dbReference type="Proteomes" id="UP001283361"/>
    </source>
</evidence>
<name>A0AAE1D9U8_9GAST</name>
<gene>
    <name evidence="1" type="ORF">RRG08_040519</name>
</gene>
<evidence type="ECO:0000313" key="1">
    <source>
        <dbReference type="EMBL" id="KAK3762824.1"/>
    </source>
</evidence>
<keyword evidence="2" id="KW-1185">Reference proteome</keyword>
<sequence>MIMSVVSLYPPLLYRITVLKLKRTYTPDRVSALAGPGSTTPPGRVLIGSDSHVLHNEPVLDWPDDKRCVKLVCIF</sequence>
<accession>A0AAE1D9U8</accession>
<reference evidence="1" key="1">
    <citation type="journal article" date="2023" name="G3 (Bethesda)">
        <title>A reference genome for the long-term kleptoplast-retaining sea slug Elysia crispata morphotype clarki.</title>
        <authorList>
            <person name="Eastman K.E."/>
            <person name="Pendleton A.L."/>
            <person name="Shaikh M.A."/>
            <person name="Suttiyut T."/>
            <person name="Ogas R."/>
            <person name="Tomko P."/>
            <person name="Gavelis G."/>
            <person name="Widhalm J.R."/>
            <person name="Wisecaver J.H."/>
        </authorList>
    </citation>
    <scope>NUCLEOTIDE SEQUENCE</scope>
    <source>
        <strain evidence="1">ECLA1</strain>
    </source>
</reference>
<protein>
    <submittedName>
        <fullName evidence="1">Uncharacterized protein</fullName>
    </submittedName>
</protein>
<dbReference type="AlphaFoldDB" id="A0AAE1D9U8"/>
<proteinExistence type="predicted"/>
<organism evidence="1 2">
    <name type="scientific">Elysia crispata</name>
    <name type="common">lettuce slug</name>
    <dbReference type="NCBI Taxonomy" id="231223"/>
    <lineage>
        <taxon>Eukaryota</taxon>
        <taxon>Metazoa</taxon>
        <taxon>Spiralia</taxon>
        <taxon>Lophotrochozoa</taxon>
        <taxon>Mollusca</taxon>
        <taxon>Gastropoda</taxon>
        <taxon>Heterobranchia</taxon>
        <taxon>Euthyneura</taxon>
        <taxon>Panpulmonata</taxon>
        <taxon>Sacoglossa</taxon>
        <taxon>Placobranchoidea</taxon>
        <taxon>Plakobranchidae</taxon>
        <taxon>Elysia</taxon>
    </lineage>
</organism>
<dbReference type="Proteomes" id="UP001283361">
    <property type="component" value="Unassembled WGS sequence"/>
</dbReference>
<comment type="caution">
    <text evidence="1">The sequence shown here is derived from an EMBL/GenBank/DDBJ whole genome shotgun (WGS) entry which is preliminary data.</text>
</comment>